<keyword evidence="2" id="KW-1185">Reference proteome</keyword>
<gene>
    <name evidence="1" type="ORF">BJ138DRAFT_1071034</name>
</gene>
<evidence type="ECO:0000313" key="2">
    <source>
        <dbReference type="Proteomes" id="UP000790377"/>
    </source>
</evidence>
<protein>
    <submittedName>
        <fullName evidence="1">HECT-domain-containing protein</fullName>
    </submittedName>
</protein>
<dbReference type="Proteomes" id="UP000790377">
    <property type="component" value="Unassembled WGS sequence"/>
</dbReference>
<reference evidence="1" key="1">
    <citation type="journal article" date="2021" name="New Phytol.">
        <title>Evolutionary innovations through gain and loss of genes in the ectomycorrhizal Boletales.</title>
        <authorList>
            <person name="Wu G."/>
            <person name="Miyauchi S."/>
            <person name="Morin E."/>
            <person name="Kuo A."/>
            <person name="Drula E."/>
            <person name="Varga T."/>
            <person name="Kohler A."/>
            <person name="Feng B."/>
            <person name="Cao Y."/>
            <person name="Lipzen A."/>
            <person name="Daum C."/>
            <person name="Hundley H."/>
            <person name="Pangilinan J."/>
            <person name="Johnson J."/>
            <person name="Barry K."/>
            <person name="LaButti K."/>
            <person name="Ng V."/>
            <person name="Ahrendt S."/>
            <person name="Min B."/>
            <person name="Choi I.G."/>
            <person name="Park H."/>
            <person name="Plett J.M."/>
            <person name="Magnuson J."/>
            <person name="Spatafora J.W."/>
            <person name="Nagy L.G."/>
            <person name="Henrissat B."/>
            <person name="Grigoriev I.V."/>
            <person name="Yang Z.L."/>
            <person name="Xu J."/>
            <person name="Martin F.M."/>
        </authorList>
    </citation>
    <scope>NUCLEOTIDE SEQUENCE</scope>
    <source>
        <strain evidence="1">ATCC 28755</strain>
    </source>
</reference>
<comment type="caution">
    <text evidence="1">The sequence shown here is derived from an EMBL/GenBank/DDBJ whole genome shotgun (WGS) entry which is preliminary data.</text>
</comment>
<accession>A0ACB8A0F5</accession>
<evidence type="ECO:0000313" key="1">
    <source>
        <dbReference type="EMBL" id="KAH7906909.1"/>
    </source>
</evidence>
<name>A0ACB8A0F5_9AGAM</name>
<proteinExistence type="predicted"/>
<organism evidence="1 2">
    <name type="scientific">Hygrophoropsis aurantiaca</name>
    <dbReference type="NCBI Taxonomy" id="72124"/>
    <lineage>
        <taxon>Eukaryota</taxon>
        <taxon>Fungi</taxon>
        <taxon>Dikarya</taxon>
        <taxon>Basidiomycota</taxon>
        <taxon>Agaricomycotina</taxon>
        <taxon>Agaricomycetes</taxon>
        <taxon>Agaricomycetidae</taxon>
        <taxon>Boletales</taxon>
        <taxon>Coniophorineae</taxon>
        <taxon>Hygrophoropsidaceae</taxon>
        <taxon>Hygrophoropsis</taxon>
    </lineage>
</organism>
<sequence length="1149" mass="126560">MLPSFDSERRRPINLGGSTSQSQASILDQARLRRIEREAFRRKQDSATVIQAWWRGLIEKQRVQRWLRSAMDNASGVGADGITQMRSLVLIGHDQQVLGEWSASMGGSLFDHAQSPNREHWLVLIRQISFLLLQSVANRPQSQYAIPQLRILTSLLNPASLVSALGPAGNDISSNITLYLIKRQLYEHISRAIRSIPSEAKSDHALPYLVQLVYLPLSIVSSPPLSKPTSIPAETSSDLSKQALLALVTQILTIPLLPNRIPLPSLSALSAQLPFDAFGALESCVEEVPRLVYGAPGIPGTSDENAAALTMAESCIHLVANLLAFVPPRYPSLHAPALRTYLRLLAALLGALPIGAPEPPLANSSMNQRSVITSASDSDDASTSEHLGISVSIVSSFASKKKPRSLPTLDARTKKRLLVLPSVTHLGALLDAAHRVSSSTSVNASLSSPSNRYLFSPIHALTQTLLALTAVWPGRREKVLNALLAYRGGGLVREIWRDWIRSAAPSLSGGGMSVFDPAHASIWPPLLLLTDLYSHSLRTMGDDEFFSSSNATSTMPSSSMSRSNAASSAGVARTSLTIDELLSFSRMLFNVAFTLYWKDGTGVGGIGAGGGRSSISDISGGRANQFRDDDMQVNEGSTHSSSRIGEGNARVNTLDGEVPGIAGMQWETAREKITTCLQGIVARDARKPFMPPDHWQVSTHIDMNSFVEAAIYEDLQLSPSPSSPMPAATPSHPHRRNRPLTKQQLAHLSPRLGILNNIPFAIPFETRVAIFRRFVDADLEHRGMSMQIFSRRHRLEVEIRRNNIAQDGYDKLADADLHAPISISFIDQFGEPEAGIDGGGVFKEFFTSLCKEVFDSDRGLWLANTRNELYPNPHSYATEPHSLNWYRFIGRILGKALYEGILVDVAFAGFFLAKWLGKQSFLDDLASLDPELYQGLIFLKNYTGNMEDLSLNFTVATEEFGVAKALNLIPNGNNVAVTRENRLQYIYLVSHYRLSKQIKLQSEAFFEGLSDMIDPKWLRMFNQQELQILLGGVNAPIDLEDLRQHTNYGGLYDNDEPTIQAFWKVMSTFDQEQRRAFLRFVTSCSRPPLLGFKQLIPNFAIRDAGSDEHRLPTSSTCVNLLKLPRYKSAQVLHDKLLQAISSGAGFDLS</sequence>
<dbReference type="EMBL" id="MU267961">
    <property type="protein sequence ID" value="KAH7906909.1"/>
    <property type="molecule type" value="Genomic_DNA"/>
</dbReference>